<dbReference type="Proteomes" id="UP000268973">
    <property type="component" value="Unassembled WGS sequence"/>
</dbReference>
<dbReference type="PANTHER" id="PTHR42663:SF6">
    <property type="entry name" value="HYDROLASE C777.06C-RELATED"/>
    <property type="match status" value="1"/>
</dbReference>
<accession>A0A3S0Q473</accession>
<dbReference type="RefSeq" id="WP_126573018.1">
    <property type="nucleotide sequence ID" value="NZ_RXZH01000001.1"/>
</dbReference>
<proteinExistence type="predicted"/>
<dbReference type="InterPro" id="IPR035682">
    <property type="entry name" value="PhnP_MBL"/>
</dbReference>
<protein>
    <submittedName>
        <fullName evidence="2">Phosphonate metabolism protein PhnP</fullName>
    </submittedName>
</protein>
<dbReference type="NCBIfam" id="TIGR03307">
    <property type="entry name" value="PhnP"/>
    <property type="match status" value="1"/>
</dbReference>
<dbReference type="OrthoDB" id="9803916at2"/>
<dbReference type="GO" id="GO:0019700">
    <property type="term" value="P:organic phosphonate catabolic process"/>
    <property type="evidence" value="ECO:0007669"/>
    <property type="project" value="InterPro"/>
</dbReference>
<dbReference type="Gene3D" id="3.60.15.10">
    <property type="entry name" value="Ribonuclease Z/Hydroxyacylglutathione hydrolase-like"/>
    <property type="match status" value="1"/>
</dbReference>
<organism evidence="2 3">
    <name type="scientific">Vibrio aquaticus</name>
    <dbReference type="NCBI Taxonomy" id="2496559"/>
    <lineage>
        <taxon>Bacteria</taxon>
        <taxon>Pseudomonadati</taxon>
        <taxon>Pseudomonadota</taxon>
        <taxon>Gammaproteobacteria</taxon>
        <taxon>Vibrionales</taxon>
        <taxon>Vibrionaceae</taxon>
        <taxon>Vibrio</taxon>
    </lineage>
</organism>
<evidence type="ECO:0000313" key="3">
    <source>
        <dbReference type="Proteomes" id="UP000268973"/>
    </source>
</evidence>
<dbReference type="Pfam" id="PF12706">
    <property type="entry name" value="Lactamase_B_2"/>
    <property type="match status" value="1"/>
</dbReference>
<dbReference type="SUPFAM" id="SSF56281">
    <property type="entry name" value="Metallo-hydrolase/oxidoreductase"/>
    <property type="match status" value="1"/>
</dbReference>
<gene>
    <name evidence="2" type="primary">phnP</name>
    <name evidence="2" type="ORF">EJ063_05655</name>
</gene>
<dbReference type="PANTHER" id="PTHR42663">
    <property type="entry name" value="HYDROLASE C777.06C-RELATED-RELATED"/>
    <property type="match status" value="1"/>
</dbReference>
<dbReference type="InterPro" id="IPR001279">
    <property type="entry name" value="Metallo-B-lactamas"/>
</dbReference>
<evidence type="ECO:0000313" key="2">
    <source>
        <dbReference type="EMBL" id="RTZ18273.1"/>
    </source>
</evidence>
<feature type="domain" description="Metallo-beta-lactamase" evidence="1">
    <location>
        <begin position="66"/>
        <end position="224"/>
    </location>
</feature>
<keyword evidence="3" id="KW-1185">Reference proteome</keyword>
<dbReference type="EMBL" id="RXZH01000001">
    <property type="protein sequence ID" value="RTZ18273.1"/>
    <property type="molecule type" value="Genomic_DNA"/>
</dbReference>
<dbReference type="InterPro" id="IPR017693">
    <property type="entry name" value="Phosphonate_metab_PhnP"/>
</dbReference>
<evidence type="ECO:0000259" key="1">
    <source>
        <dbReference type="Pfam" id="PF12706"/>
    </source>
</evidence>
<dbReference type="InterPro" id="IPR036866">
    <property type="entry name" value="RibonucZ/Hydroxyglut_hydro"/>
</dbReference>
<sequence length="255" mass="28864">MKLTLLGTAGSEMIPVYGCECSVCIQAQSDTSLRREKASALLEHNGQKLLLDANAPDLLKRFPSGSIDTILLTHYHMDHVISLFDLRTGKGPTIPVLSPDDPIGCDDLYKHPGCLDFSSRTQPFESFYWQGITITPLPLIHSKLCLGYGFEYQGKCFAYLTDTNGLPPETKAWLAQRDVEWMIIDCSFPPIDCEQTRLSKNHNDIYQILDVFECCQPVNMGLTHLSHTLLEWAHDHPNFFNQSLHLLRDNQEIKI</sequence>
<name>A0A3S0Q473_9VIBR</name>
<dbReference type="AlphaFoldDB" id="A0A3S0Q473"/>
<dbReference type="GO" id="GO:0008081">
    <property type="term" value="F:phosphoric diester hydrolase activity"/>
    <property type="evidence" value="ECO:0007669"/>
    <property type="project" value="InterPro"/>
</dbReference>
<comment type="caution">
    <text evidence="2">The sequence shown here is derived from an EMBL/GenBank/DDBJ whole genome shotgun (WGS) entry which is preliminary data.</text>
</comment>
<reference evidence="2 3" key="1">
    <citation type="submission" date="2018-12" db="EMBL/GenBank/DDBJ databases">
        <title>Vibrio sp. isolated from China Sea.</title>
        <authorList>
            <person name="Li Y."/>
        </authorList>
    </citation>
    <scope>NUCLEOTIDE SEQUENCE [LARGE SCALE GENOMIC DNA]</scope>
    <source>
        <strain evidence="2 3">BEI207</strain>
    </source>
</reference>
<dbReference type="CDD" id="cd07736">
    <property type="entry name" value="PhnP-like_MBL-fold"/>
    <property type="match status" value="1"/>
</dbReference>